<evidence type="ECO:0008006" key="3">
    <source>
        <dbReference type="Google" id="ProtNLM"/>
    </source>
</evidence>
<keyword evidence="2" id="KW-1185">Reference proteome</keyword>
<evidence type="ECO:0000313" key="1">
    <source>
        <dbReference type="EMBL" id="GET21741.1"/>
    </source>
</evidence>
<sequence>MDNMISSRLAKKIYAVLFSVFLWGPVAILPEMADAQILDVDQLTLHIDSIHQHQLYGNIKAGLDLNESQTHVLHFTSSSSASYFMKKDVLMLLAQFGLTRTGKTNVWDAGYTHLRYRMDYNQKISPEFYAQYQYDGILGMKSRWLAGSNLRFELKRDSLTMIYLSGGIFYEREKWNTGVVNTAVNPADQYILRNKIKINSSFKFTRRITDNSDFVFINYLQFVPDKDIIYPRIAPSMQLDIQMSKHLQFQVAFDGLYDFRPVIPIDRFYYSITNQLVYNL</sequence>
<reference evidence="1 2" key="1">
    <citation type="submission" date="2019-10" db="EMBL/GenBank/DDBJ databases">
        <title>Prolixibacter strains distinguished by the presence of nitrate reductase genes were adept at nitrate-dependent anaerobic corrosion of metallic iron and carbon steel.</title>
        <authorList>
            <person name="Iino T."/>
            <person name="Shono N."/>
            <person name="Ito K."/>
            <person name="Nakamura R."/>
            <person name="Sueoka K."/>
            <person name="Harayama S."/>
            <person name="Ohkuma M."/>
        </authorList>
    </citation>
    <scope>NUCLEOTIDE SEQUENCE [LARGE SCALE GENOMIC DNA]</scope>
    <source>
        <strain evidence="1 2">MIC1-1</strain>
    </source>
</reference>
<proteinExistence type="predicted"/>
<dbReference type="InterPro" id="IPR007433">
    <property type="entry name" value="DUF481"/>
</dbReference>
<dbReference type="Pfam" id="PF04338">
    <property type="entry name" value="DUF481"/>
    <property type="match status" value="1"/>
</dbReference>
<gene>
    <name evidence="1" type="ORF">JCM18694_19870</name>
</gene>
<evidence type="ECO:0000313" key="2">
    <source>
        <dbReference type="Proteomes" id="UP000396862"/>
    </source>
</evidence>
<dbReference type="EMBL" id="BLAU01000001">
    <property type="protein sequence ID" value="GET21741.1"/>
    <property type="molecule type" value="Genomic_DNA"/>
</dbReference>
<dbReference type="Proteomes" id="UP000396862">
    <property type="component" value="Unassembled WGS sequence"/>
</dbReference>
<organism evidence="1 2">
    <name type="scientific">Prolixibacter denitrificans</name>
    <dbReference type="NCBI Taxonomy" id="1541063"/>
    <lineage>
        <taxon>Bacteria</taxon>
        <taxon>Pseudomonadati</taxon>
        <taxon>Bacteroidota</taxon>
        <taxon>Bacteroidia</taxon>
        <taxon>Marinilabiliales</taxon>
        <taxon>Prolixibacteraceae</taxon>
        <taxon>Prolixibacter</taxon>
    </lineage>
</organism>
<accession>A0ABQ0ZJV6</accession>
<name>A0ABQ0ZJV6_9BACT</name>
<comment type="caution">
    <text evidence="1">The sequence shown here is derived from an EMBL/GenBank/DDBJ whole genome shotgun (WGS) entry which is preliminary data.</text>
</comment>
<protein>
    <recommendedName>
        <fullName evidence="3">DUF481 domain-containing protein</fullName>
    </recommendedName>
</protein>